<organism evidence="2 3">
    <name type="scientific">Scleroderma citrinum Foug A</name>
    <dbReference type="NCBI Taxonomy" id="1036808"/>
    <lineage>
        <taxon>Eukaryota</taxon>
        <taxon>Fungi</taxon>
        <taxon>Dikarya</taxon>
        <taxon>Basidiomycota</taxon>
        <taxon>Agaricomycotina</taxon>
        <taxon>Agaricomycetes</taxon>
        <taxon>Agaricomycetidae</taxon>
        <taxon>Boletales</taxon>
        <taxon>Sclerodermatineae</taxon>
        <taxon>Sclerodermataceae</taxon>
        <taxon>Scleroderma</taxon>
    </lineage>
</organism>
<dbReference type="AlphaFoldDB" id="A0A0C3DCL9"/>
<dbReference type="Proteomes" id="UP000053989">
    <property type="component" value="Unassembled WGS sequence"/>
</dbReference>
<protein>
    <submittedName>
        <fullName evidence="2">Uncharacterized protein</fullName>
    </submittedName>
</protein>
<proteinExistence type="predicted"/>
<name>A0A0C3DCL9_9AGAM</name>
<evidence type="ECO:0000313" key="2">
    <source>
        <dbReference type="EMBL" id="KIM54134.1"/>
    </source>
</evidence>
<keyword evidence="3" id="KW-1185">Reference proteome</keyword>
<dbReference type="InParanoid" id="A0A0C3DCL9"/>
<dbReference type="EMBL" id="KN822161">
    <property type="protein sequence ID" value="KIM54134.1"/>
    <property type="molecule type" value="Genomic_DNA"/>
</dbReference>
<feature type="compositionally biased region" description="Acidic residues" evidence="1">
    <location>
        <begin position="20"/>
        <end position="33"/>
    </location>
</feature>
<sequence length="76" mass="8776">MLMTNCDGKLNNSDLHSDPSLEDQDFNSDSSDWVDLDQEVEDIIYDEMLDEEMELEHVVLEDGTNDGFDSNTFHNF</sequence>
<reference evidence="3" key="2">
    <citation type="submission" date="2015-01" db="EMBL/GenBank/DDBJ databases">
        <title>Evolutionary Origins and Diversification of the Mycorrhizal Mutualists.</title>
        <authorList>
            <consortium name="DOE Joint Genome Institute"/>
            <consortium name="Mycorrhizal Genomics Consortium"/>
            <person name="Kohler A."/>
            <person name="Kuo A."/>
            <person name="Nagy L.G."/>
            <person name="Floudas D."/>
            <person name="Copeland A."/>
            <person name="Barry K.W."/>
            <person name="Cichocki N."/>
            <person name="Veneault-Fourrey C."/>
            <person name="LaButti K."/>
            <person name="Lindquist E.A."/>
            <person name="Lipzen A."/>
            <person name="Lundell T."/>
            <person name="Morin E."/>
            <person name="Murat C."/>
            <person name="Riley R."/>
            <person name="Ohm R."/>
            <person name="Sun H."/>
            <person name="Tunlid A."/>
            <person name="Henrissat B."/>
            <person name="Grigoriev I.V."/>
            <person name="Hibbett D.S."/>
            <person name="Martin F."/>
        </authorList>
    </citation>
    <scope>NUCLEOTIDE SEQUENCE [LARGE SCALE GENOMIC DNA]</scope>
    <source>
        <strain evidence="3">Foug A</strain>
    </source>
</reference>
<evidence type="ECO:0000313" key="3">
    <source>
        <dbReference type="Proteomes" id="UP000053989"/>
    </source>
</evidence>
<gene>
    <name evidence="2" type="ORF">SCLCIDRAFT_31318</name>
</gene>
<evidence type="ECO:0000256" key="1">
    <source>
        <dbReference type="SAM" id="MobiDB-lite"/>
    </source>
</evidence>
<dbReference type="HOGENOM" id="CLU_2655881_0_0_1"/>
<reference evidence="2 3" key="1">
    <citation type="submission" date="2014-04" db="EMBL/GenBank/DDBJ databases">
        <authorList>
            <consortium name="DOE Joint Genome Institute"/>
            <person name="Kuo A."/>
            <person name="Kohler A."/>
            <person name="Nagy L.G."/>
            <person name="Floudas D."/>
            <person name="Copeland A."/>
            <person name="Barry K.W."/>
            <person name="Cichocki N."/>
            <person name="Veneault-Fourrey C."/>
            <person name="LaButti K."/>
            <person name="Lindquist E.A."/>
            <person name="Lipzen A."/>
            <person name="Lundell T."/>
            <person name="Morin E."/>
            <person name="Murat C."/>
            <person name="Sun H."/>
            <person name="Tunlid A."/>
            <person name="Henrissat B."/>
            <person name="Grigoriev I.V."/>
            <person name="Hibbett D.S."/>
            <person name="Martin F."/>
            <person name="Nordberg H.P."/>
            <person name="Cantor M.N."/>
            <person name="Hua S.X."/>
        </authorList>
    </citation>
    <scope>NUCLEOTIDE SEQUENCE [LARGE SCALE GENOMIC DNA]</scope>
    <source>
        <strain evidence="2 3">Foug A</strain>
    </source>
</reference>
<feature type="region of interest" description="Disordered" evidence="1">
    <location>
        <begin position="1"/>
        <end position="33"/>
    </location>
</feature>
<accession>A0A0C3DCL9</accession>